<feature type="region of interest" description="Disordered" evidence="1">
    <location>
        <begin position="72"/>
        <end position="100"/>
    </location>
</feature>
<evidence type="ECO:0000313" key="4">
    <source>
        <dbReference type="Proteomes" id="UP000732619"/>
    </source>
</evidence>
<evidence type="ECO:0000313" key="3">
    <source>
        <dbReference type="EMBL" id="MBE6512292.1"/>
    </source>
</evidence>
<dbReference type="InterPro" id="IPR018676">
    <property type="entry name" value="DUF2149"/>
</dbReference>
<protein>
    <submittedName>
        <fullName evidence="3">DUF2149 domain-containing protein</fullName>
    </submittedName>
</protein>
<reference evidence="3" key="1">
    <citation type="submission" date="2019-04" db="EMBL/GenBank/DDBJ databases">
        <title>Evolution of Biomass-Degrading Anaerobic Consortia Revealed by Metagenomics.</title>
        <authorList>
            <person name="Peng X."/>
        </authorList>
    </citation>
    <scope>NUCLEOTIDE SEQUENCE</scope>
    <source>
        <strain evidence="3">SIG14</strain>
    </source>
</reference>
<sequence>MARRRGKGRFDSEEEDPMAGTANLVDAMLVIAVGLLVFLVLAWNMQSVLFNDQLTQEQKEKVMEAMNQEVTEVQEGQVLNETPDTSNQSGQGYTEMGKVYKDPSTGKLIMVQNKTN</sequence>
<evidence type="ECO:0000256" key="2">
    <source>
        <dbReference type="SAM" id="Phobius"/>
    </source>
</evidence>
<organism evidence="3 4">
    <name type="scientific">Methanobrevibacter olleyae</name>
    <dbReference type="NCBI Taxonomy" id="294671"/>
    <lineage>
        <taxon>Archaea</taxon>
        <taxon>Methanobacteriati</taxon>
        <taxon>Methanobacteriota</taxon>
        <taxon>Methanomada group</taxon>
        <taxon>Methanobacteria</taxon>
        <taxon>Methanobacteriales</taxon>
        <taxon>Methanobacteriaceae</taxon>
        <taxon>Methanobrevibacter</taxon>
    </lineage>
</organism>
<name>A0A8T3VM31_METOL</name>
<keyword evidence="2" id="KW-0472">Membrane</keyword>
<accession>A0A8T3VM31</accession>
<evidence type="ECO:0000256" key="1">
    <source>
        <dbReference type="SAM" id="MobiDB-lite"/>
    </source>
</evidence>
<comment type="caution">
    <text evidence="3">The sequence shown here is derived from an EMBL/GenBank/DDBJ whole genome shotgun (WGS) entry which is preliminary data.</text>
</comment>
<dbReference type="Proteomes" id="UP000732619">
    <property type="component" value="Unassembled WGS sequence"/>
</dbReference>
<dbReference type="Pfam" id="PF09919">
    <property type="entry name" value="DUF2149"/>
    <property type="match status" value="1"/>
</dbReference>
<gene>
    <name evidence="3" type="ORF">E7Z75_03945</name>
</gene>
<proteinExistence type="predicted"/>
<feature type="transmembrane region" description="Helical" evidence="2">
    <location>
        <begin position="21"/>
        <end position="43"/>
    </location>
</feature>
<dbReference type="AlphaFoldDB" id="A0A8T3VM31"/>
<keyword evidence="2" id="KW-1133">Transmembrane helix</keyword>
<dbReference type="EMBL" id="SUTG01000013">
    <property type="protein sequence ID" value="MBE6512292.1"/>
    <property type="molecule type" value="Genomic_DNA"/>
</dbReference>
<feature type="compositionally biased region" description="Polar residues" evidence="1">
    <location>
        <begin position="77"/>
        <end position="92"/>
    </location>
</feature>
<keyword evidence="2" id="KW-0812">Transmembrane</keyword>